<dbReference type="GO" id="GO:0005829">
    <property type="term" value="C:cytosol"/>
    <property type="evidence" value="ECO:0007669"/>
    <property type="project" value="TreeGrafter"/>
</dbReference>
<evidence type="ECO:0000313" key="9">
    <source>
        <dbReference type="Proteomes" id="UP000663929"/>
    </source>
</evidence>
<dbReference type="PRINTS" id="PR00149">
    <property type="entry name" value="FUMRATELYASE"/>
</dbReference>
<comment type="catalytic activity">
    <reaction evidence="1 5">
        <text>2-(N(omega)-L-arginino)succinate = fumarate + L-arginine</text>
        <dbReference type="Rhea" id="RHEA:24020"/>
        <dbReference type="ChEBI" id="CHEBI:29806"/>
        <dbReference type="ChEBI" id="CHEBI:32682"/>
        <dbReference type="ChEBI" id="CHEBI:57472"/>
        <dbReference type="EC" id="4.3.2.1"/>
    </reaction>
</comment>
<dbReference type="InterPro" id="IPR022761">
    <property type="entry name" value="Fumarate_lyase_N"/>
</dbReference>
<dbReference type="KEGG" id="scor:J3U87_11465"/>
<name>A0A8A4TU72_SULCO</name>
<dbReference type="InterPro" id="IPR000362">
    <property type="entry name" value="Fumarate_lyase_fam"/>
</dbReference>
<dbReference type="UniPathway" id="UPA00068">
    <property type="reaction ID" value="UER00114"/>
</dbReference>
<feature type="domain" description="Fumarate lyase N-terminal" evidence="6">
    <location>
        <begin position="7"/>
        <end position="301"/>
    </location>
</feature>
<dbReference type="Gene3D" id="1.10.40.30">
    <property type="entry name" value="Fumarase/aspartase (C-terminal domain)"/>
    <property type="match status" value="1"/>
</dbReference>
<feature type="domain" description="Argininosuccinate lyase C-terminal" evidence="7">
    <location>
        <begin position="364"/>
        <end position="429"/>
    </location>
</feature>
<dbReference type="SUPFAM" id="SSF48557">
    <property type="entry name" value="L-aspartase-like"/>
    <property type="match status" value="1"/>
</dbReference>
<comment type="similarity">
    <text evidence="5">Belongs to the lyase 1 family. Argininosuccinate lyase subfamily.</text>
</comment>
<keyword evidence="5" id="KW-0028">Amino-acid biosynthesis</keyword>
<dbReference type="InterPro" id="IPR029419">
    <property type="entry name" value="Arg_succ_lyase_C"/>
</dbReference>
<dbReference type="EC" id="4.3.2.1" evidence="3 5"/>
<dbReference type="Pfam" id="PF14698">
    <property type="entry name" value="ASL_C2"/>
    <property type="match status" value="1"/>
</dbReference>
<evidence type="ECO:0000256" key="3">
    <source>
        <dbReference type="ARBA" id="ARBA00012338"/>
    </source>
</evidence>
<evidence type="ECO:0000256" key="5">
    <source>
        <dbReference type="HAMAP-Rule" id="MF_00006"/>
    </source>
</evidence>
<evidence type="ECO:0000259" key="7">
    <source>
        <dbReference type="Pfam" id="PF14698"/>
    </source>
</evidence>
<dbReference type="InterPro" id="IPR009049">
    <property type="entry name" value="Argininosuccinate_lyase"/>
</dbReference>
<accession>A0A8A4TU72</accession>
<protein>
    <recommendedName>
        <fullName evidence="3 5">Argininosuccinate lyase</fullName>
        <shortName evidence="5">ASAL</shortName>
        <ecNumber evidence="3 5">4.3.2.1</ecNumber>
    </recommendedName>
    <alternativeName>
        <fullName evidence="5">Arginosuccinase</fullName>
    </alternativeName>
</protein>
<organism evidence="8 9">
    <name type="scientific">Sulfidibacter corallicola</name>
    <dbReference type="NCBI Taxonomy" id="2818388"/>
    <lineage>
        <taxon>Bacteria</taxon>
        <taxon>Pseudomonadati</taxon>
        <taxon>Acidobacteriota</taxon>
        <taxon>Holophagae</taxon>
        <taxon>Acanthopleuribacterales</taxon>
        <taxon>Acanthopleuribacteraceae</taxon>
        <taxon>Sulfidibacter</taxon>
    </lineage>
</organism>
<dbReference type="GO" id="GO:0042450">
    <property type="term" value="P:L-arginine biosynthetic process via ornithine"/>
    <property type="evidence" value="ECO:0007669"/>
    <property type="project" value="UniProtKB-UniRule"/>
</dbReference>
<dbReference type="EMBL" id="CP071793">
    <property type="protein sequence ID" value="QTD53070.1"/>
    <property type="molecule type" value="Genomic_DNA"/>
</dbReference>
<dbReference type="InterPro" id="IPR024083">
    <property type="entry name" value="Fumarase/histidase_N"/>
</dbReference>
<dbReference type="HAMAP" id="MF_00006">
    <property type="entry name" value="Arg_succ_lyase"/>
    <property type="match status" value="1"/>
</dbReference>
<dbReference type="FunFam" id="1.20.200.10:FF:000015">
    <property type="entry name" value="argininosuccinate lyase isoform X2"/>
    <property type="match status" value="1"/>
</dbReference>
<dbReference type="Proteomes" id="UP000663929">
    <property type="component" value="Chromosome"/>
</dbReference>
<dbReference type="Gene3D" id="1.20.200.10">
    <property type="entry name" value="Fumarase/aspartase (Central domain)"/>
    <property type="match status" value="1"/>
</dbReference>
<dbReference type="Pfam" id="PF00206">
    <property type="entry name" value="Lyase_1"/>
    <property type="match status" value="1"/>
</dbReference>
<reference evidence="8" key="1">
    <citation type="submission" date="2021-03" db="EMBL/GenBank/DDBJ databases">
        <title>Acanthopleuribacteraceae sp. M133.</title>
        <authorList>
            <person name="Wang G."/>
        </authorList>
    </citation>
    <scope>NUCLEOTIDE SEQUENCE</scope>
    <source>
        <strain evidence="8">M133</strain>
    </source>
</reference>
<dbReference type="PROSITE" id="PS00163">
    <property type="entry name" value="FUMARATE_LYASES"/>
    <property type="match status" value="1"/>
</dbReference>
<sequence>MTKLYKGRIPQDPNPLMDEINRSLPFDIRLLPFDVATNLAWTAELHRLGVFSDDELEAVHRALGEVADMAESGAFATLPADEDVHTLVERLVTERLGETGAKIHTGRSRNDQVVCDLRLYCVDRLDTLAGEALDLIDTLADRAAEHAETLLAGTTHLQPALPVTLGHFLLSLAAATERDVARVVNARDLTNRCPLGAGAMAGSGFPVDRERLARDLGFDGVLPNSIDAVSDRDFCVEIASTCSLVAVHLSRYAEQMIFWANPAFGYVRFSDQWSTGSSMMPQKRNPDAMELIRGKAARVQGSVTTLLTMLKGVPLSYAKDLQEDKEALFDALDTTLLMVRVFKEAIASATFFPERLATLLTSDMLATDLADALARQGMPFRQAHERVAGWVSQLEAEGRGIADADTAELSRVFPEFGNQPPRLDFAASVAARSVQGGTAPSSVRAQITYFKQLVKDRRAE</sequence>
<dbReference type="InterPro" id="IPR008948">
    <property type="entry name" value="L-Aspartase-like"/>
</dbReference>
<keyword evidence="5" id="KW-0963">Cytoplasm</keyword>
<dbReference type="NCBIfam" id="TIGR00838">
    <property type="entry name" value="argH"/>
    <property type="match status" value="1"/>
</dbReference>
<dbReference type="GO" id="GO:0004056">
    <property type="term" value="F:argininosuccinate lyase activity"/>
    <property type="evidence" value="ECO:0007669"/>
    <property type="project" value="UniProtKB-UniRule"/>
</dbReference>
<dbReference type="CDD" id="cd01359">
    <property type="entry name" value="Argininosuccinate_lyase"/>
    <property type="match status" value="1"/>
</dbReference>
<proteinExistence type="inferred from homology"/>
<gene>
    <name evidence="5 8" type="primary">argH</name>
    <name evidence="8" type="ORF">J3U87_11465</name>
</gene>
<comment type="pathway">
    <text evidence="2 5">Amino-acid biosynthesis; L-arginine biosynthesis; L-arginine from L-ornithine and carbamoyl phosphate: step 3/3.</text>
</comment>
<keyword evidence="5 8" id="KW-0456">Lyase</keyword>
<dbReference type="AlphaFoldDB" id="A0A8A4TU72"/>
<dbReference type="PRINTS" id="PR00145">
    <property type="entry name" value="ARGSUCLYASE"/>
</dbReference>
<evidence type="ECO:0000259" key="6">
    <source>
        <dbReference type="Pfam" id="PF00206"/>
    </source>
</evidence>
<keyword evidence="9" id="KW-1185">Reference proteome</keyword>
<dbReference type="PANTHER" id="PTHR43814:SF1">
    <property type="entry name" value="ARGININOSUCCINATE LYASE"/>
    <property type="match status" value="1"/>
</dbReference>
<dbReference type="PANTHER" id="PTHR43814">
    <property type="entry name" value="ARGININOSUCCINATE LYASE"/>
    <property type="match status" value="1"/>
</dbReference>
<dbReference type="Gene3D" id="1.10.275.10">
    <property type="entry name" value="Fumarase/aspartase (N-terminal domain)"/>
    <property type="match status" value="1"/>
</dbReference>
<evidence type="ECO:0000313" key="8">
    <source>
        <dbReference type="EMBL" id="QTD53070.1"/>
    </source>
</evidence>
<comment type="subcellular location">
    <subcellularLocation>
        <location evidence="5">Cytoplasm</location>
    </subcellularLocation>
</comment>
<dbReference type="RefSeq" id="WP_237383168.1">
    <property type="nucleotide sequence ID" value="NZ_CP071793.1"/>
</dbReference>
<evidence type="ECO:0000256" key="2">
    <source>
        <dbReference type="ARBA" id="ARBA00004941"/>
    </source>
</evidence>
<evidence type="ECO:0000256" key="1">
    <source>
        <dbReference type="ARBA" id="ARBA00000985"/>
    </source>
</evidence>
<dbReference type="InterPro" id="IPR020557">
    <property type="entry name" value="Fumarate_lyase_CS"/>
</dbReference>
<keyword evidence="4 5" id="KW-0055">Arginine biosynthesis</keyword>
<evidence type="ECO:0000256" key="4">
    <source>
        <dbReference type="ARBA" id="ARBA00022571"/>
    </source>
</evidence>